<evidence type="ECO:0000256" key="1">
    <source>
        <dbReference type="ARBA" id="ARBA00023015"/>
    </source>
</evidence>
<dbReference type="Proteomes" id="UP001429580">
    <property type="component" value="Unassembled WGS sequence"/>
</dbReference>
<gene>
    <name evidence="5" type="ORF">FHS82_003866</name>
</gene>
<dbReference type="SMART" id="SM00347">
    <property type="entry name" value="HTH_MARR"/>
    <property type="match status" value="1"/>
</dbReference>
<dbReference type="RefSeq" id="WP_166955954.1">
    <property type="nucleotide sequence ID" value="NZ_JAASQI010000012.1"/>
</dbReference>
<dbReference type="InterPro" id="IPR023187">
    <property type="entry name" value="Tscrpt_reg_MarR-type_CS"/>
</dbReference>
<dbReference type="InterPro" id="IPR036388">
    <property type="entry name" value="WH-like_DNA-bd_sf"/>
</dbReference>
<dbReference type="PROSITE" id="PS50995">
    <property type="entry name" value="HTH_MARR_2"/>
    <property type="match status" value="1"/>
</dbReference>
<evidence type="ECO:0000256" key="2">
    <source>
        <dbReference type="ARBA" id="ARBA00023125"/>
    </source>
</evidence>
<sequence length="154" mass="16617">MNDPAPPRERFGMLFVGVARRWRAALDARLADVGLSDATWSPLVHIGRSGGGICQKDLAVRVGIDGSSLVRLLDILAAKGLIERRQDASDRRSNLLFLTRAGEEAVAGIQQVLTAVEGQMLAGIDDTEMEALIASLDRIDTQLRTLREGGDGRP</sequence>
<accession>A0ABX0V454</accession>
<feature type="domain" description="HTH marR-type" evidence="4">
    <location>
        <begin position="8"/>
        <end position="141"/>
    </location>
</feature>
<proteinExistence type="predicted"/>
<keyword evidence="6" id="KW-1185">Reference proteome</keyword>
<dbReference type="EMBL" id="JAASQI010000012">
    <property type="protein sequence ID" value="NIJ60003.1"/>
    <property type="molecule type" value="Genomic_DNA"/>
</dbReference>
<dbReference type="SUPFAM" id="SSF46785">
    <property type="entry name" value="Winged helix' DNA-binding domain"/>
    <property type="match status" value="1"/>
</dbReference>
<dbReference type="InterPro" id="IPR000835">
    <property type="entry name" value="HTH_MarR-typ"/>
</dbReference>
<comment type="caution">
    <text evidence="5">The sequence shown here is derived from an EMBL/GenBank/DDBJ whole genome shotgun (WGS) entry which is preliminary data.</text>
</comment>
<evidence type="ECO:0000313" key="6">
    <source>
        <dbReference type="Proteomes" id="UP001429580"/>
    </source>
</evidence>
<dbReference type="PROSITE" id="PS01117">
    <property type="entry name" value="HTH_MARR_1"/>
    <property type="match status" value="1"/>
</dbReference>
<dbReference type="Gene3D" id="1.10.10.10">
    <property type="entry name" value="Winged helix-like DNA-binding domain superfamily/Winged helix DNA-binding domain"/>
    <property type="match status" value="1"/>
</dbReference>
<dbReference type="PANTHER" id="PTHR42756:SF1">
    <property type="entry name" value="TRANSCRIPTIONAL REPRESSOR OF EMRAB OPERON"/>
    <property type="match status" value="1"/>
</dbReference>
<dbReference type="Pfam" id="PF12802">
    <property type="entry name" value="MarR_2"/>
    <property type="match status" value="1"/>
</dbReference>
<dbReference type="PANTHER" id="PTHR42756">
    <property type="entry name" value="TRANSCRIPTIONAL REGULATOR, MARR"/>
    <property type="match status" value="1"/>
</dbReference>
<evidence type="ECO:0000313" key="5">
    <source>
        <dbReference type="EMBL" id="NIJ60003.1"/>
    </source>
</evidence>
<dbReference type="PRINTS" id="PR00598">
    <property type="entry name" value="HTHMARR"/>
</dbReference>
<dbReference type="InterPro" id="IPR036390">
    <property type="entry name" value="WH_DNA-bd_sf"/>
</dbReference>
<keyword evidence="3" id="KW-0804">Transcription</keyword>
<name>A0ABX0V454_9HYPH</name>
<organism evidence="5 6">
    <name type="scientific">Pseudochelatococcus lubricantis</name>
    <dbReference type="NCBI Taxonomy" id="1538102"/>
    <lineage>
        <taxon>Bacteria</taxon>
        <taxon>Pseudomonadati</taxon>
        <taxon>Pseudomonadota</taxon>
        <taxon>Alphaproteobacteria</taxon>
        <taxon>Hyphomicrobiales</taxon>
        <taxon>Chelatococcaceae</taxon>
        <taxon>Pseudochelatococcus</taxon>
    </lineage>
</organism>
<reference evidence="5 6" key="1">
    <citation type="submission" date="2020-03" db="EMBL/GenBank/DDBJ databases">
        <title>Genomic Encyclopedia of Type Strains, Phase IV (KMG-IV): sequencing the most valuable type-strain genomes for metagenomic binning, comparative biology and taxonomic classification.</title>
        <authorList>
            <person name="Goeker M."/>
        </authorList>
    </citation>
    <scope>NUCLEOTIDE SEQUENCE [LARGE SCALE GENOMIC DNA]</scope>
    <source>
        <strain evidence="5 6">DSM 103870</strain>
    </source>
</reference>
<protein>
    <submittedName>
        <fullName evidence="5">MarR family transcriptional regulator for hemolysin</fullName>
    </submittedName>
</protein>
<evidence type="ECO:0000259" key="4">
    <source>
        <dbReference type="PROSITE" id="PS50995"/>
    </source>
</evidence>
<keyword evidence="2" id="KW-0238">DNA-binding</keyword>
<evidence type="ECO:0000256" key="3">
    <source>
        <dbReference type="ARBA" id="ARBA00023163"/>
    </source>
</evidence>
<keyword evidence="1" id="KW-0805">Transcription regulation</keyword>